<dbReference type="ExpressionAtlas" id="A0A2K3D037">
    <property type="expression patterns" value="baseline"/>
</dbReference>
<dbReference type="GO" id="GO:0006906">
    <property type="term" value="P:vesicle fusion"/>
    <property type="evidence" value="ECO:0000318"/>
    <property type="project" value="GO_Central"/>
</dbReference>
<dbReference type="Gene3D" id="1.20.5.110">
    <property type="match status" value="2"/>
</dbReference>
<dbReference type="InterPro" id="IPR007705">
    <property type="entry name" value="Vesicle_trsprt_v-SNARE_N"/>
</dbReference>
<dbReference type="Pfam" id="PF12352">
    <property type="entry name" value="V-SNARE_C"/>
    <property type="match status" value="2"/>
</dbReference>
<dbReference type="GO" id="GO:0005794">
    <property type="term" value="C:Golgi apparatus"/>
    <property type="evidence" value="ECO:0000318"/>
    <property type="project" value="GO_Central"/>
</dbReference>
<evidence type="ECO:0000256" key="8">
    <source>
        <dbReference type="ARBA" id="ARBA00060376"/>
    </source>
</evidence>
<evidence type="ECO:0000259" key="11">
    <source>
        <dbReference type="SMART" id="SM00397"/>
    </source>
</evidence>
<dbReference type="GO" id="GO:0031902">
    <property type="term" value="C:late endosome membrane"/>
    <property type="evidence" value="ECO:0000318"/>
    <property type="project" value="GO_Central"/>
</dbReference>
<sequence>MDDVSALFNQYENEYCNKSTDISRKITTASTLGAEAKRKKLVEVDVDIKEADTIIKKMDNEARSVAPDRQKQLQNKVKEYKADLASLKEQLQKARSSTSDFEAGRAELGLGMDYASSSAAQRDRMLSATAKLEQSDERLKQGKALLAETEALGAGILANLQSQRETIQRSRDTLAGVNNGDLRKAEATLKTMNKRDLGAGILANLHSQRETIVRSRDTLHGADDNITKARKILSSMSKRMLQNKLIMFGIIGTLLAAIILIIYFKTRK</sequence>
<evidence type="ECO:0000313" key="12">
    <source>
        <dbReference type="EMBL" id="PNW73903.1"/>
    </source>
</evidence>
<dbReference type="AlphaFoldDB" id="A0A2K3D037"/>
<dbReference type="PANTHER" id="PTHR21230">
    <property type="entry name" value="VESICLE TRANSPORT V-SNARE PROTEIN VTI1-RELATED"/>
    <property type="match status" value="1"/>
</dbReference>
<comment type="subcellular location">
    <subcellularLocation>
        <location evidence="8">Prevacuolar compartment membrane</location>
        <topology evidence="8">Single-pass type IV membrane protein</topology>
    </subcellularLocation>
</comment>
<dbReference type="SUPFAM" id="SSF47661">
    <property type="entry name" value="t-snare proteins"/>
    <property type="match status" value="1"/>
</dbReference>
<protein>
    <recommendedName>
        <fullName evidence="11">t-SNARE coiled-coil homology domain-containing protein</fullName>
    </recommendedName>
</protein>
<evidence type="ECO:0000256" key="4">
    <source>
        <dbReference type="ARBA" id="ARBA00022927"/>
    </source>
</evidence>
<keyword evidence="5 10" id="KW-1133">Transmembrane helix</keyword>
<dbReference type="SMART" id="SM00397">
    <property type="entry name" value="t_SNARE"/>
    <property type="match status" value="1"/>
</dbReference>
<evidence type="ECO:0000313" key="13">
    <source>
        <dbReference type="Proteomes" id="UP000006906"/>
    </source>
</evidence>
<dbReference type="GO" id="GO:0005789">
    <property type="term" value="C:endoplasmic reticulum membrane"/>
    <property type="evidence" value="ECO:0000318"/>
    <property type="project" value="GO_Central"/>
</dbReference>
<dbReference type="GO" id="GO:0012507">
    <property type="term" value="C:ER to Golgi transport vesicle membrane"/>
    <property type="evidence" value="ECO:0000318"/>
    <property type="project" value="GO_Central"/>
</dbReference>
<dbReference type="PANTHER" id="PTHR21230:SF26">
    <property type="entry name" value="VESICLE TRANSPORT THROUGH INTERACTION WITH T-SNARES HOMOLOG 1A"/>
    <property type="match status" value="1"/>
</dbReference>
<dbReference type="Gramene" id="PNW73903">
    <property type="protein sequence ID" value="PNW73903"/>
    <property type="gene ID" value="CHLRE_13g577500v5"/>
</dbReference>
<dbReference type="FunCoup" id="A0A2K3D037">
    <property type="interactions" value="1973"/>
</dbReference>
<reference evidence="12 13" key="1">
    <citation type="journal article" date="2007" name="Science">
        <title>The Chlamydomonas genome reveals the evolution of key animal and plant functions.</title>
        <authorList>
            <person name="Merchant S.S."/>
            <person name="Prochnik S.E."/>
            <person name="Vallon O."/>
            <person name="Harris E.H."/>
            <person name="Karpowicz S.J."/>
            <person name="Witman G.B."/>
            <person name="Terry A."/>
            <person name="Salamov A."/>
            <person name="Fritz-Laylin L.K."/>
            <person name="Marechal-Drouard L."/>
            <person name="Marshall W.F."/>
            <person name="Qu L.H."/>
            <person name="Nelson D.R."/>
            <person name="Sanderfoot A.A."/>
            <person name="Spalding M.H."/>
            <person name="Kapitonov V.V."/>
            <person name="Ren Q."/>
            <person name="Ferris P."/>
            <person name="Lindquist E."/>
            <person name="Shapiro H."/>
            <person name="Lucas S.M."/>
            <person name="Grimwood J."/>
            <person name="Schmutz J."/>
            <person name="Cardol P."/>
            <person name="Cerutti H."/>
            <person name="Chanfreau G."/>
            <person name="Chen C.L."/>
            <person name="Cognat V."/>
            <person name="Croft M.T."/>
            <person name="Dent R."/>
            <person name="Dutcher S."/>
            <person name="Fernandez E."/>
            <person name="Fukuzawa H."/>
            <person name="Gonzalez-Ballester D."/>
            <person name="Gonzalez-Halphen D."/>
            <person name="Hallmann A."/>
            <person name="Hanikenne M."/>
            <person name="Hippler M."/>
            <person name="Inwood W."/>
            <person name="Jabbari K."/>
            <person name="Kalanon M."/>
            <person name="Kuras R."/>
            <person name="Lefebvre P.A."/>
            <person name="Lemaire S.D."/>
            <person name="Lobanov A.V."/>
            <person name="Lohr M."/>
            <person name="Manuell A."/>
            <person name="Meier I."/>
            <person name="Mets L."/>
            <person name="Mittag M."/>
            <person name="Mittelmeier T."/>
            <person name="Moroney J.V."/>
            <person name="Moseley J."/>
            <person name="Napoli C."/>
            <person name="Nedelcu A.M."/>
            <person name="Niyogi K."/>
            <person name="Novoselov S.V."/>
            <person name="Paulsen I.T."/>
            <person name="Pazour G."/>
            <person name="Purton S."/>
            <person name="Ral J.P."/>
            <person name="Riano-Pachon D.M."/>
            <person name="Riekhof W."/>
            <person name="Rymarquis L."/>
            <person name="Schroda M."/>
            <person name="Stern D."/>
            <person name="Umen J."/>
            <person name="Willows R."/>
            <person name="Wilson N."/>
            <person name="Zimmer S.L."/>
            <person name="Allmer J."/>
            <person name="Balk J."/>
            <person name="Bisova K."/>
            <person name="Chen C.J."/>
            <person name="Elias M."/>
            <person name="Gendler K."/>
            <person name="Hauser C."/>
            <person name="Lamb M.R."/>
            <person name="Ledford H."/>
            <person name="Long J.C."/>
            <person name="Minagawa J."/>
            <person name="Page M.D."/>
            <person name="Pan J."/>
            <person name="Pootakham W."/>
            <person name="Roje S."/>
            <person name="Rose A."/>
            <person name="Stahlberg E."/>
            <person name="Terauchi A.M."/>
            <person name="Yang P."/>
            <person name="Ball S."/>
            <person name="Bowler C."/>
            <person name="Dieckmann C.L."/>
            <person name="Gladyshev V.N."/>
            <person name="Green P."/>
            <person name="Jorgensen R."/>
            <person name="Mayfield S."/>
            <person name="Mueller-Roeber B."/>
            <person name="Rajamani S."/>
            <person name="Sayre R.T."/>
            <person name="Brokstein P."/>
            <person name="Dubchak I."/>
            <person name="Goodstein D."/>
            <person name="Hornick L."/>
            <person name="Huang Y.W."/>
            <person name="Jhaveri J."/>
            <person name="Luo Y."/>
            <person name="Martinez D."/>
            <person name="Ngau W.C."/>
            <person name="Otillar B."/>
            <person name="Poliakov A."/>
            <person name="Porter A."/>
            <person name="Szajkowski L."/>
            <person name="Werner G."/>
            <person name="Zhou K."/>
            <person name="Grigoriev I.V."/>
            <person name="Rokhsar D.S."/>
            <person name="Grossman A.R."/>
        </authorList>
    </citation>
    <scope>NUCLEOTIDE SEQUENCE [LARGE SCALE GENOMIC DNA]</scope>
    <source>
        <strain evidence="13">CC-503</strain>
    </source>
</reference>
<gene>
    <name evidence="12" type="ORF">CHLRE_13g577500v5</name>
</gene>
<dbReference type="InParanoid" id="A0A2K3D037"/>
<dbReference type="InterPro" id="IPR038407">
    <property type="entry name" value="v-SNARE_N_sf"/>
</dbReference>
<dbReference type="STRING" id="3055.A0A2K3D037"/>
<evidence type="ECO:0000256" key="10">
    <source>
        <dbReference type="SAM" id="Phobius"/>
    </source>
</evidence>
<evidence type="ECO:0000256" key="9">
    <source>
        <dbReference type="SAM" id="Coils"/>
    </source>
</evidence>
<dbReference type="InterPro" id="IPR010989">
    <property type="entry name" value="SNARE"/>
</dbReference>
<dbReference type="GO" id="GO:0000149">
    <property type="term" value="F:SNARE binding"/>
    <property type="evidence" value="ECO:0000318"/>
    <property type="project" value="GO_Central"/>
</dbReference>
<evidence type="ECO:0000256" key="3">
    <source>
        <dbReference type="ARBA" id="ARBA00022692"/>
    </source>
</evidence>
<organism evidence="12 13">
    <name type="scientific">Chlamydomonas reinhardtii</name>
    <name type="common">Chlamydomonas smithii</name>
    <dbReference type="NCBI Taxonomy" id="3055"/>
    <lineage>
        <taxon>Eukaryota</taxon>
        <taxon>Viridiplantae</taxon>
        <taxon>Chlorophyta</taxon>
        <taxon>core chlorophytes</taxon>
        <taxon>Chlorophyceae</taxon>
        <taxon>CS clade</taxon>
        <taxon>Chlamydomonadales</taxon>
        <taxon>Chlamydomonadaceae</taxon>
        <taxon>Chlamydomonas</taxon>
    </lineage>
</organism>
<dbReference type="Proteomes" id="UP000006906">
    <property type="component" value="Chromosome 13"/>
</dbReference>
<evidence type="ECO:0000256" key="5">
    <source>
        <dbReference type="ARBA" id="ARBA00022989"/>
    </source>
</evidence>
<keyword evidence="6 9" id="KW-0175">Coiled coil</keyword>
<keyword evidence="4" id="KW-0653">Protein transport</keyword>
<dbReference type="FunFam" id="1.20.58.400:FF:000001">
    <property type="entry name" value="Vesicle transport through interaction with t-SNAREs homolog 1A"/>
    <property type="match status" value="1"/>
</dbReference>
<dbReference type="InterPro" id="IPR027027">
    <property type="entry name" value="GOSR2/Membrin/Bos1"/>
</dbReference>
<dbReference type="GeneID" id="5719262"/>
<evidence type="ECO:0000256" key="7">
    <source>
        <dbReference type="ARBA" id="ARBA00023136"/>
    </source>
</evidence>
<dbReference type="EMBL" id="CM008974">
    <property type="protein sequence ID" value="PNW73903.1"/>
    <property type="molecule type" value="Genomic_DNA"/>
</dbReference>
<feature type="transmembrane region" description="Helical" evidence="10">
    <location>
        <begin position="245"/>
        <end position="264"/>
    </location>
</feature>
<evidence type="ECO:0000256" key="1">
    <source>
        <dbReference type="ARBA" id="ARBA00006108"/>
    </source>
</evidence>
<dbReference type="SUPFAM" id="SSF58038">
    <property type="entry name" value="SNARE fusion complex"/>
    <property type="match status" value="2"/>
</dbReference>
<keyword evidence="13" id="KW-1185">Reference proteome</keyword>
<evidence type="ECO:0000256" key="2">
    <source>
        <dbReference type="ARBA" id="ARBA00022448"/>
    </source>
</evidence>
<dbReference type="Pfam" id="PF05008">
    <property type="entry name" value="V-SNARE"/>
    <property type="match status" value="1"/>
</dbReference>
<dbReference type="GO" id="GO:0031201">
    <property type="term" value="C:SNARE complex"/>
    <property type="evidence" value="ECO:0000318"/>
    <property type="project" value="GO_Central"/>
</dbReference>
<dbReference type="Gene3D" id="1.20.58.400">
    <property type="entry name" value="t-snare proteins"/>
    <property type="match status" value="1"/>
</dbReference>
<dbReference type="GO" id="GO:0006886">
    <property type="term" value="P:intracellular protein transport"/>
    <property type="evidence" value="ECO:0007669"/>
    <property type="project" value="InterPro"/>
</dbReference>
<dbReference type="OrthoDB" id="430637at2759"/>
<evidence type="ECO:0000256" key="6">
    <source>
        <dbReference type="ARBA" id="ARBA00023054"/>
    </source>
</evidence>
<dbReference type="InterPro" id="IPR000727">
    <property type="entry name" value="T_SNARE_dom"/>
</dbReference>
<name>A0A2K3D037_CHLRE</name>
<accession>A0A2K3D037</accession>
<comment type="similarity">
    <text evidence="1">Belongs to the VTI1 family.</text>
</comment>
<keyword evidence="7 10" id="KW-0472">Membrane</keyword>
<dbReference type="CDD" id="cd15862">
    <property type="entry name" value="SNARE_Vti1"/>
    <property type="match status" value="1"/>
</dbReference>
<dbReference type="PIRSF" id="PIRSF028865">
    <property type="entry name" value="Membrin-2"/>
    <property type="match status" value="1"/>
</dbReference>
<proteinExistence type="inferred from homology"/>
<feature type="coiled-coil region" evidence="9">
    <location>
        <begin position="70"/>
        <end position="97"/>
    </location>
</feature>
<dbReference type="GO" id="GO:0005484">
    <property type="term" value="F:SNAP receptor activity"/>
    <property type="evidence" value="ECO:0000318"/>
    <property type="project" value="GO_Central"/>
</dbReference>
<keyword evidence="2" id="KW-0813">Transport</keyword>
<feature type="domain" description="T-SNARE coiled-coil homology" evidence="11">
    <location>
        <begin position="124"/>
        <end position="192"/>
    </location>
</feature>
<keyword evidence="3 10" id="KW-0812">Transmembrane</keyword>
<dbReference type="FunFam" id="1.20.5.110:FF:000002">
    <property type="entry name" value="Vesicle transport through interaction with t-SNAREsB"/>
    <property type="match status" value="2"/>
</dbReference>
<dbReference type="RefSeq" id="XP_042917462.1">
    <property type="nucleotide sequence ID" value="XM_043069487.1"/>
</dbReference>